<dbReference type="InterPro" id="IPR012338">
    <property type="entry name" value="Beta-lactam/transpept-like"/>
</dbReference>
<dbReference type="PANTHER" id="PTHR43283:SF3">
    <property type="entry name" value="BETA-LACTAMASE FAMILY PROTEIN (AFU_ORTHOLOGUE AFUA_5G07500)"/>
    <property type="match status" value="1"/>
</dbReference>
<dbReference type="EMBL" id="FNNO01000005">
    <property type="protein sequence ID" value="SDW75837.1"/>
    <property type="molecule type" value="Genomic_DNA"/>
</dbReference>
<dbReference type="SUPFAM" id="SSF56601">
    <property type="entry name" value="beta-lactamase/transpeptidase-like"/>
    <property type="match status" value="1"/>
</dbReference>
<accession>A0A8X8IBR8</accession>
<gene>
    <name evidence="3" type="ORF">SAMN05444410_105185</name>
</gene>
<evidence type="ECO:0000313" key="4">
    <source>
        <dbReference type="Proteomes" id="UP000198711"/>
    </source>
</evidence>
<protein>
    <submittedName>
        <fullName evidence="3">CubicO group peptidase, beta-lactamase class C family</fullName>
    </submittedName>
</protein>
<sequence length="429" mass="47546">MKKAIACLLLVVCSYQTISAQTSASVAIPENKGFSVERLQRIDKLIQRYIDSGWIAGAVALVTHNGHTVYYKALGYDDKEQHKKLEKDAIFRIASQTKAITSVAIMQLYEEGRLLLDDPISKYIPGFKNPAVLNQFNKADSSYTTVPAKREVTIRDLLTHTSGISYAQIGTPVANAIYAKAGVVGGIGLLDGTSAENIERLAHLPLMHQPGEHFTYGLNTDVLGYLVEVLSGQSLAEYFREHIFEPLGMKDSYFYLPKEKYTRLAMLHSEDKSKHVVNMEPKIVINGEFYRDYPLDPDGKFYSGGGGLVSTAYDYTLFMESLMNGGVLNGKRILSAHSVRLMTQNQIGDLYVNGSRLTKFGLGFEIVTDAASGRSTSPPGTFSWGGMFSSTYWIDPQEKITAQFVLQQFPNSHGDLGEKFKVLVYQALQ</sequence>
<evidence type="ECO:0000313" key="3">
    <source>
        <dbReference type="EMBL" id="SDW75837.1"/>
    </source>
</evidence>
<keyword evidence="1" id="KW-0732">Signal</keyword>
<dbReference type="PANTHER" id="PTHR43283">
    <property type="entry name" value="BETA-LACTAMASE-RELATED"/>
    <property type="match status" value="1"/>
</dbReference>
<feature type="domain" description="Beta-lactamase-related" evidence="2">
    <location>
        <begin position="42"/>
        <end position="412"/>
    </location>
</feature>
<reference evidence="3 4" key="1">
    <citation type="submission" date="2016-10" db="EMBL/GenBank/DDBJ databases">
        <authorList>
            <person name="Varghese N."/>
            <person name="Submissions S."/>
        </authorList>
    </citation>
    <scope>NUCLEOTIDE SEQUENCE [LARGE SCALE GENOMIC DNA]</scope>
    <source>
        <strain evidence="3 4">DSM 25353</strain>
    </source>
</reference>
<evidence type="ECO:0000256" key="1">
    <source>
        <dbReference type="SAM" id="SignalP"/>
    </source>
</evidence>
<dbReference type="Proteomes" id="UP000198711">
    <property type="component" value="Unassembled WGS sequence"/>
</dbReference>
<dbReference type="InterPro" id="IPR001466">
    <property type="entry name" value="Beta-lactam-related"/>
</dbReference>
<dbReference type="RefSeq" id="WP_092723439.1">
    <property type="nucleotide sequence ID" value="NZ_FNNO01000005.1"/>
</dbReference>
<feature type="chain" id="PRO_5036466161" evidence="1">
    <location>
        <begin position="20"/>
        <end position="429"/>
    </location>
</feature>
<keyword evidence="4" id="KW-1185">Reference proteome</keyword>
<name>A0A8X8IBR8_9BACT</name>
<feature type="signal peptide" evidence="1">
    <location>
        <begin position="1"/>
        <end position="19"/>
    </location>
</feature>
<dbReference type="Gene3D" id="3.40.710.10">
    <property type="entry name" value="DD-peptidase/beta-lactamase superfamily"/>
    <property type="match status" value="1"/>
</dbReference>
<dbReference type="Pfam" id="PF00144">
    <property type="entry name" value="Beta-lactamase"/>
    <property type="match status" value="1"/>
</dbReference>
<dbReference type="InterPro" id="IPR050789">
    <property type="entry name" value="Diverse_Enzym_Activities"/>
</dbReference>
<proteinExistence type="predicted"/>
<comment type="caution">
    <text evidence="3">The sequence shown here is derived from an EMBL/GenBank/DDBJ whole genome shotgun (WGS) entry which is preliminary data.</text>
</comment>
<dbReference type="AlphaFoldDB" id="A0A8X8IBR8"/>
<organism evidence="3 4">
    <name type="scientific">Hydrobacter penzbergensis</name>
    <dbReference type="NCBI Taxonomy" id="1235997"/>
    <lineage>
        <taxon>Bacteria</taxon>
        <taxon>Pseudomonadati</taxon>
        <taxon>Bacteroidota</taxon>
        <taxon>Chitinophagia</taxon>
        <taxon>Chitinophagales</taxon>
        <taxon>Chitinophagaceae</taxon>
        <taxon>Hydrobacter</taxon>
    </lineage>
</organism>
<evidence type="ECO:0000259" key="2">
    <source>
        <dbReference type="Pfam" id="PF00144"/>
    </source>
</evidence>